<keyword evidence="2" id="KW-0813">Transport</keyword>
<sequence length="271" mass="29667">MKKKFWLLPLLACILMLTGCGKSLSDQSVLNNAKKSNTIVWGVKGDVKLFGLIDVKDGQQKGFDVDMAKHITKHILGPQGKAEFVTTTSQSRIPLLKNGNVDAVIATMSITPERKKIISFSKSYFDAGQSLLVPKNSSIKSTKDLNGKTVIGVVGANSVDNIKKVAPRAKVIELQDYAQAMNALKSHQGDALTTDNGILFGLAVQNPGYEVRGGTFTVEPYGVAVNKGQTSFTEAVDKAVLEMQHNGEYNRLIKKWFGDVPGFKYKELYRR</sequence>
<dbReference type="CDD" id="cd13690">
    <property type="entry name" value="PBP2_GluB"/>
    <property type="match status" value="1"/>
</dbReference>
<evidence type="ECO:0000313" key="7">
    <source>
        <dbReference type="EMBL" id="KJY57529.1"/>
    </source>
</evidence>
<proteinExistence type="inferred from homology"/>
<dbReference type="GO" id="GO:0005576">
    <property type="term" value="C:extracellular region"/>
    <property type="evidence" value="ECO:0007669"/>
    <property type="project" value="TreeGrafter"/>
</dbReference>
<dbReference type="PATRIC" id="fig|1218493.3.peg.546"/>
<dbReference type="SUPFAM" id="SSF53850">
    <property type="entry name" value="Periplasmic binding protein-like II"/>
    <property type="match status" value="1"/>
</dbReference>
<name>A0A0F4LH04_9LACO</name>
<evidence type="ECO:0000259" key="6">
    <source>
        <dbReference type="SMART" id="SM00079"/>
    </source>
</evidence>
<dbReference type="PANTHER" id="PTHR30085:SF6">
    <property type="entry name" value="ABC TRANSPORTER GLUTAMINE-BINDING PROTEIN GLNH"/>
    <property type="match status" value="1"/>
</dbReference>
<dbReference type="AlphaFoldDB" id="A0A0F4LH04"/>
<dbReference type="Pfam" id="PF00497">
    <property type="entry name" value="SBP_bac_3"/>
    <property type="match status" value="1"/>
</dbReference>
<evidence type="ECO:0000256" key="2">
    <source>
        <dbReference type="ARBA" id="ARBA00022448"/>
    </source>
</evidence>
<keyword evidence="3 4" id="KW-0732">Signal</keyword>
<feature type="domain" description="Ionotropic glutamate receptor C-terminal" evidence="6">
    <location>
        <begin position="46"/>
        <end position="259"/>
    </location>
</feature>
<feature type="chain" id="PRO_5002472547" description="Glutamine ABC transporter substrate-binding protein" evidence="4">
    <location>
        <begin position="26"/>
        <end position="271"/>
    </location>
</feature>
<dbReference type="EMBL" id="JXBY01000013">
    <property type="protein sequence ID" value="KJY57529.1"/>
    <property type="molecule type" value="Genomic_DNA"/>
</dbReference>
<evidence type="ECO:0008006" key="9">
    <source>
        <dbReference type="Google" id="ProtNLM"/>
    </source>
</evidence>
<protein>
    <recommendedName>
        <fullName evidence="9">Glutamine ABC transporter substrate-binding protein</fullName>
    </recommendedName>
</protein>
<evidence type="ECO:0000256" key="1">
    <source>
        <dbReference type="ARBA" id="ARBA00010333"/>
    </source>
</evidence>
<comment type="similarity">
    <text evidence="1">Belongs to the bacterial solute-binding protein 3 family.</text>
</comment>
<evidence type="ECO:0000313" key="8">
    <source>
        <dbReference type="Proteomes" id="UP000033533"/>
    </source>
</evidence>
<gene>
    <name evidence="7" type="ORF">JF76_05140</name>
</gene>
<dbReference type="RefSeq" id="WP_045927702.1">
    <property type="nucleotide sequence ID" value="NZ_JBHSZS010000007.1"/>
</dbReference>
<dbReference type="PANTHER" id="PTHR30085">
    <property type="entry name" value="AMINO ACID ABC TRANSPORTER PERMEASE"/>
    <property type="match status" value="1"/>
</dbReference>
<evidence type="ECO:0000256" key="4">
    <source>
        <dbReference type="SAM" id="SignalP"/>
    </source>
</evidence>
<dbReference type="HOGENOM" id="CLU_019602_18_4_9"/>
<reference evidence="7 8" key="1">
    <citation type="submission" date="2014-12" db="EMBL/GenBank/DDBJ databases">
        <title>Comparative genomics of the lactic acid bacteria isolated from the honey bee gut.</title>
        <authorList>
            <person name="Ellegaard K.M."/>
            <person name="Tamarit D."/>
            <person name="Javelind E."/>
            <person name="Olofsson T."/>
            <person name="Andersson S.G."/>
            <person name="Vasquez A."/>
        </authorList>
    </citation>
    <scope>NUCLEOTIDE SEQUENCE [LARGE SCALE GENOMIC DNA]</scope>
    <source>
        <strain evidence="7 8">Biut2</strain>
    </source>
</reference>
<comment type="caution">
    <text evidence="7">The sequence shown here is derived from an EMBL/GenBank/DDBJ whole genome shotgun (WGS) entry which is preliminary data.</text>
</comment>
<dbReference type="InterPro" id="IPR001638">
    <property type="entry name" value="Solute-binding_3/MltF_N"/>
</dbReference>
<dbReference type="GO" id="GO:0006865">
    <property type="term" value="P:amino acid transport"/>
    <property type="evidence" value="ECO:0007669"/>
    <property type="project" value="TreeGrafter"/>
</dbReference>
<feature type="domain" description="Solute-binding protein family 3/N-terminal" evidence="5">
    <location>
        <begin position="38"/>
        <end position="260"/>
    </location>
</feature>
<dbReference type="GO" id="GO:0016020">
    <property type="term" value="C:membrane"/>
    <property type="evidence" value="ECO:0007669"/>
    <property type="project" value="InterPro"/>
</dbReference>
<feature type="signal peptide" evidence="4">
    <location>
        <begin position="1"/>
        <end position="25"/>
    </location>
</feature>
<dbReference type="SMART" id="SM00062">
    <property type="entry name" value="PBPb"/>
    <property type="match status" value="1"/>
</dbReference>
<dbReference type="STRING" id="1218493.JF76_05140"/>
<dbReference type="OrthoDB" id="115856at2"/>
<dbReference type="Gene3D" id="3.40.190.10">
    <property type="entry name" value="Periplasmic binding protein-like II"/>
    <property type="match status" value="2"/>
</dbReference>
<dbReference type="InterPro" id="IPR001320">
    <property type="entry name" value="Iontro_rcpt_C"/>
</dbReference>
<dbReference type="GO" id="GO:0030288">
    <property type="term" value="C:outer membrane-bounded periplasmic space"/>
    <property type="evidence" value="ECO:0007669"/>
    <property type="project" value="TreeGrafter"/>
</dbReference>
<dbReference type="Proteomes" id="UP000033533">
    <property type="component" value="Unassembled WGS sequence"/>
</dbReference>
<accession>A0A0F4LH04</accession>
<evidence type="ECO:0000256" key="3">
    <source>
        <dbReference type="ARBA" id="ARBA00022729"/>
    </source>
</evidence>
<dbReference type="GO" id="GO:0015276">
    <property type="term" value="F:ligand-gated monoatomic ion channel activity"/>
    <property type="evidence" value="ECO:0007669"/>
    <property type="project" value="InterPro"/>
</dbReference>
<dbReference type="SMART" id="SM00079">
    <property type="entry name" value="PBPe"/>
    <property type="match status" value="1"/>
</dbReference>
<evidence type="ECO:0000259" key="5">
    <source>
        <dbReference type="SMART" id="SM00062"/>
    </source>
</evidence>
<dbReference type="PROSITE" id="PS51257">
    <property type="entry name" value="PROKAR_LIPOPROTEIN"/>
    <property type="match status" value="1"/>
</dbReference>
<organism evidence="7 8">
    <name type="scientific">Lactobacillus kullabergensis</name>
    <dbReference type="NCBI Taxonomy" id="1218493"/>
    <lineage>
        <taxon>Bacteria</taxon>
        <taxon>Bacillati</taxon>
        <taxon>Bacillota</taxon>
        <taxon>Bacilli</taxon>
        <taxon>Lactobacillales</taxon>
        <taxon>Lactobacillaceae</taxon>
        <taxon>Lactobacillus</taxon>
    </lineage>
</organism>
<dbReference type="InterPro" id="IPR051455">
    <property type="entry name" value="Bact_solute-bind_prot3"/>
</dbReference>